<sequence length="66" mass="8167">MDREKIMRQWDYWRKRIADGDKSSAPRDWFESVLDSECEHEFYEMDGYRHCYKCGQGYPIKENNHE</sequence>
<name>X1C400_9ZZZZ</name>
<protein>
    <submittedName>
        <fullName evidence="1">Uncharacterized protein</fullName>
    </submittedName>
</protein>
<accession>X1C400</accession>
<reference evidence="1" key="1">
    <citation type="journal article" date="2014" name="Front. Microbiol.">
        <title>High frequency of phylogenetically diverse reductive dehalogenase-homologous genes in deep subseafloor sedimentary metagenomes.</title>
        <authorList>
            <person name="Kawai M."/>
            <person name="Futagami T."/>
            <person name="Toyoda A."/>
            <person name="Takaki Y."/>
            <person name="Nishi S."/>
            <person name="Hori S."/>
            <person name="Arai W."/>
            <person name="Tsubouchi T."/>
            <person name="Morono Y."/>
            <person name="Uchiyama I."/>
            <person name="Ito T."/>
            <person name="Fujiyama A."/>
            <person name="Inagaki F."/>
            <person name="Takami H."/>
        </authorList>
    </citation>
    <scope>NUCLEOTIDE SEQUENCE</scope>
    <source>
        <strain evidence="1">Expedition CK06-06</strain>
    </source>
</reference>
<gene>
    <name evidence="1" type="ORF">S01H4_41809</name>
</gene>
<organism evidence="1">
    <name type="scientific">marine sediment metagenome</name>
    <dbReference type="NCBI Taxonomy" id="412755"/>
    <lineage>
        <taxon>unclassified sequences</taxon>
        <taxon>metagenomes</taxon>
        <taxon>ecological metagenomes</taxon>
    </lineage>
</organism>
<comment type="caution">
    <text evidence="1">The sequence shown here is derived from an EMBL/GenBank/DDBJ whole genome shotgun (WGS) entry which is preliminary data.</text>
</comment>
<proteinExistence type="predicted"/>
<evidence type="ECO:0000313" key="1">
    <source>
        <dbReference type="EMBL" id="GAH02057.1"/>
    </source>
</evidence>
<dbReference type="AlphaFoldDB" id="X1C400"/>
<dbReference type="EMBL" id="BART01022895">
    <property type="protein sequence ID" value="GAH02057.1"/>
    <property type="molecule type" value="Genomic_DNA"/>
</dbReference>